<gene>
    <name evidence="2" type="ORF">B5E88_08890</name>
</gene>
<evidence type="ECO:0000313" key="3">
    <source>
        <dbReference type="Proteomes" id="UP000196074"/>
    </source>
</evidence>
<reference evidence="3" key="1">
    <citation type="submission" date="2017-04" db="EMBL/GenBank/DDBJ databases">
        <title>Function of individual gut microbiota members based on whole genome sequencing of pure cultures obtained from chicken caecum.</title>
        <authorList>
            <person name="Medvecky M."/>
            <person name="Cejkova D."/>
            <person name="Polansky O."/>
            <person name="Karasova D."/>
            <person name="Kubasova T."/>
            <person name="Cizek A."/>
            <person name="Rychlik I."/>
        </authorList>
    </citation>
    <scope>NUCLEOTIDE SEQUENCE [LARGE SCALE GENOMIC DNA]</scope>
    <source>
        <strain evidence="3">An144</strain>
    </source>
</reference>
<dbReference type="Proteomes" id="UP000196074">
    <property type="component" value="Unassembled WGS sequence"/>
</dbReference>
<proteinExistence type="predicted"/>
<dbReference type="InterPro" id="IPR029063">
    <property type="entry name" value="SAM-dependent_MTases_sf"/>
</dbReference>
<protein>
    <recommendedName>
        <fullName evidence="1">Methyltransferase domain-containing protein</fullName>
    </recommendedName>
</protein>
<dbReference type="InterPro" id="IPR025714">
    <property type="entry name" value="Methyltranfer_dom"/>
</dbReference>
<sequence>MFFSINVLTGFVVYDIFIKKLNKNEMRFNMYNLKILNYPDFVGAINQTNVLPGAYDTLSRWRVYSDINKSSYILQVACTTGFQSREIAYSTGCSGDAVDLSEIAIQRAIQNQSTLLKENRINYIAQDANTFLDITDKKYSHIIFGAGLGFFPEPKKTFEKAIDHLEDGGYILASPFYATRPIPTEIIEEARKIFGIEITTSDYKSVMDLYINSGLEVIYEERKTIKKENRKELELYVNATIDRVEKELNLSDEEKKYAQERLISIREMTNKLREYQEYAVLVLRKRKCTYPNRYVELF</sequence>
<name>A0A1Y4QZR2_9ENTE</name>
<feature type="domain" description="Methyltransferase" evidence="1">
    <location>
        <begin position="69"/>
        <end position="200"/>
    </location>
</feature>
<evidence type="ECO:0000313" key="2">
    <source>
        <dbReference type="EMBL" id="OUQ09753.1"/>
    </source>
</evidence>
<evidence type="ECO:0000259" key="1">
    <source>
        <dbReference type="Pfam" id="PF13847"/>
    </source>
</evidence>
<dbReference type="EMBL" id="NFLC01000017">
    <property type="protein sequence ID" value="OUQ09753.1"/>
    <property type="molecule type" value="Genomic_DNA"/>
</dbReference>
<dbReference type="Gene3D" id="3.40.50.150">
    <property type="entry name" value="Vaccinia Virus protein VP39"/>
    <property type="match status" value="1"/>
</dbReference>
<dbReference type="AlphaFoldDB" id="A0A1Y4QZR2"/>
<comment type="caution">
    <text evidence="2">The sequence shown here is derived from an EMBL/GenBank/DDBJ whole genome shotgun (WGS) entry which is preliminary data.</text>
</comment>
<dbReference type="Pfam" id="PF13847">
    <property type="entry name" value="Methyltransf_31"/>
    <property type="match status" value="1"/>
</dbReference>
<dbReference type="SUPFAM" id="SSF53335">
    <property type="entry name" value="S-adenosyl-L-methionine-dependent methyltransferases"/>
    <property type="match status" value="1"/>
</dbReference>
<dbReference type="CDD" id="cd02440">
    <property type="entry name" value="AdoMet_MTases"/>
    <property type="match status" value="1"/>
</dbReference>
<accession>A0A1Y4QZR2</accession>
<organism evidence="2 3">
    <name type="scientific">Enterococcus cecorum</name>
    <dbReference type="NCBI Taxonomy" id="44008"/>
    <lineage>
        <taxon>Bacteria</taxon>
        <taxon>Bacillati</taxon>
        <taxon>Bacillota</taxon>
        <taxon>Bacilli</taxon>
        <taxon>Lactobacillales</taxon>
        <taxon>Enterococcaceae</taxon>
        <taxon>Enterococcus</taxon>
    </lineage>
</organism>